<dbReference type="RefSeq" id="WP_203810120.1">
    <property type="nucleotide sequence ID" value="NZ_BOMY01000034.1"/>
</dbReference>
<dbReference type="Proteomes" id="UP000623608">
    <property type="component" value="Unassembled WGS sequence"/>
</dbReference>
<organism evidence="2 3">
    <name type="scientific">Paractinoplanes tereljensis</name>
    <dbReference type="NCBI Taxonomy" id="571912"/>
    <lineage>
        <taxon>Bacteria</taxon>
        <taxon>Bacillati</taxon>
        <taxon>Actinomycetota</taxon>
        <taxon>Actinomycetes</taxon>
        <taxon>Micromonosporales</taxon>
        <taxon>Micromonosporaceae</taxon>
        <taxon>Paractinoplanes</taxon>
    </lineage>
</organism>
<keyword evidence="3" id="KW-1185">Reference proteome</keyword>
<accession>A0A919NR93</accession>
<evidence type="ECO:0000313" key="3">
    <source>
        <dbReference type="Proteomes" id="UP000623608"/>
    </source>
</evidence>
<evidence type="ECO:0008006" key="4">
    <source>
        <dbReference type="Google" id="ProtNLM"/>
    </source>
</evidence>
<evidence type="ECO:0000313" key="2">
    <source>
        <dbReference type="EMBL" id="GIF22559.1"/>
    </source>
</evidence>
<feature type="region of interest" description="Disordered" evidence="1">
    <location>
        <begin position="76"/>
        <end position="96"/>
    </location>
</feature>
<dbReference type="AlphaFoldDB" id="A0A919NR93"/>
<feature type="region of interest" description="Disordered" evidence="1">
    <location>
        <begin position="29"/>
        <end position="49"/>
    </location>
</feature>
<protein>
    <recommendedName>
        <fullName evidence="4">SHOCT domain-containing protein</fullName>
    </recommendedName>
</protein>
<dbReference type="EMBL" id="BOMY01000034">
    <property type="protein sequence ID" value="GIF22559.1"/>
    <property type="molecule type" value="Genomic_DNA"/>
</dbReference>
<evidence type="ECO:0000256" key="1">
    <source>
        <dbReference type="SAM" id="MobiDB-lite"/>
    </source>
</evidence>
<comment type="caution">
    <text evidence="2">The sequence shown here is derived from an EMBL/GenBank/DDBJ whole genome shotgun (WGS) entry which is preliminary data.</text>
</comment>
<sequence>MEMFYLIVVSAMIITILAVSAWTWPALAQEAEPSADPKPEPEASAPRQSLEGVLVTQLMAGEISTAQYRRAVEGLAARDEDRHPMAVPPENGTADA</sequence>
<proteinExistence type="predicted"/>
<gene>
    <name evidence="2" type="ORF">Ate02nite_52890</name>
</gene>
<name>A0A919NR93_9ACTN</name>
<reference evidence="2" key="1">
    <citation type="submission" date="2021-01" db="EMBL/GenBank/DDBJ databases">
        <title>Whole genome shotgun sequence of Actinoplanes tereljensis NBRC 105297.</title>
        <authorList>
            <person name="Komaki H."/>
            <person name="Tamura T."/>
        </authorList>
    </citation>
    <scope>NUCLEOTIDE SEQUENCE</scope>
    <source>
        <strain evidence="2">NBRC 105297</strain>
    </source>
</reference>